<evidence type="ECO:0000313" key="2">
    <source>
        <dbReference type="EMBL" id="GMN72689.1"/>
    </source>
</evidence>
<evidence type="ECO:0000313" key="3">
    <source>
        <dbReference type="Proteomes" id="UP001187192"/>
    </source>
</evidence>
<keyword evidence="3" id="KW-1185">Reference proteome</keyword>
<reference evidence="2" key="1">
    <citation type="submission" date="2023-07" db="EMBL/GenBank/DDBJ databases">
        <title>draft genome sequence of fig (Ficus carica).</title>
        <authorList>
            <person name="Takahashi T."/>
            <person name="Nishimura K."/>
        </authorList>
    </citation>
    <scope>NUCLEOTIDE SEQUENCE</scope>
</reference>
<organism evidence="2 3">
    <name type="scientific">Ficus carica</name>
    <name type="common">Common fig</name>
    <dbReference type="NCBI Taxonomy" id="3494"/>
    <lineage>
        <taxon>Eukaryota</taxon>
        <taxon>Viridiplantae</taxon>
        <taxon>Streptophyta</taxon>
        <taxon>Embryophyta</taxon>
        <taxon>Tracheophyta</taxon>
        <taxon>Spermatophyta</taxon>
        <taxon>Magnoliopsida</taxon>
        <taxon>eudicotyledons</taxon>
        <taxon>Gunneridae</taxon>
        <taxon>Pentapetalae</taxon>
        <taxon>rosids</taxon>
        <taxon>fabids</taxon>
        <taxon>Rosales</taxon>
        <taxon>Moraceae</taxon>
        <taxon>Ficeae</taxon>
        <taxon>Ficus</taxon>
    </lineage>
</organism>
<gene>
    <name evidence="2" type="ORF">TIFTF001_052895</name>
</gene>
<protein>
    <submittedName>
        <fullName evidence="2">Uncharacterized protein</fullName>
    </submittedName>
</protein>
<accession>A0AA88ELX7</accession>
<feature type="compositionally biased region" description="Low complexity" evidence="1">
    <location>
        <begin position="41"/>
        <end position="54"/>
    </location>
</feature>
<proteinExistence type="predicted"/>
<feature type="region of interest" description="Disordered" evidence="1">
    <location>
        <begin position="22"/>
        <end position="95"/>
    </location>
</feature>
<dbReference type="AlphaFoldDB" id="A0AA88ELX7"/>
<dbReference type="EMBL" id="BTGU01011725">
    <property type="protein sequence ID" value="GMN72689.1"/>
    <property type="molecule type" value="Genomic_DNA"/>
</dbReference>
<evidence type="ECO:0000256" key="1">
    <source>
        <dbReference type="SAM" id="MobiDB-lite"/>
    </source>
</evidence>
<dbReference type="Proteomes" id="UP001187192">
    <property type="component" value="Unassembled WGS sequence"/>
</dbReference>
<comment type="caution">
    <text evidence="2">The sequence shown here is derived from an EMBL/GenBank/DDBJ whole genome shotgun (WGS) entry which is preliminary data.</text>
</comment>
<sequence length="130" mass="13772">MNSSPYCAHCLRRISSQRSSATSTTSHCLLSTPTPPGHAKLSSASATPSPLTTPSRERERASLSCSHAARPLPCGSSLPSSTAKRELLSPGCTTPPSLLCRARLTVVPPDRTVAVHETIPQNILLDLENM</sequence>
<name>A0AA88ELX7_FICCA</name>